<organism evidence="1 2">
    <name type="scientific">Candidatus Nephthysia bennettiae</name>
    <dbReference type="NCBI Taxonomy" id="3127016"/>
    <lineage>
        <taxon>Bacteria</taxon>
        <taxon>Bacillati</taxon>
        <taxon>Candidatus Dormiibacterota</taxon>
        <taxon>Candidatus Dormibacteria</taxon>
        <taxon>Candidatus Dormibacterales</taxon>
        <taxon>Candidatus Dormibacteraceae</taxon>
        <taxon>Candidatus Nephthysia</taxon>
    </lineage>
</organism>
<proteinExistence type="predicted"/>
<dbReference type="AlphaFoldDB" id="A0A934K0W9"/>
<name>A0A934K0W9_9BACT</name>
<evidence type="ECO:0000313" key="1">
    <source>
        <dbReference type="EMBL" id="MBJ7596500.1"/>
    </source>
</evidence>
<protein>
    <submittedName>
        <fullName evidence="1">Uncharacterized protein</fullName>
    </submittedName>
</protein>
<reference evidence="1" key="1">
    <citation type="submission" date="2020-10" db="EMBL/GenBank/DDBJ databases">
        <title>Ca. Dormibacterota MAGs.</title>
        <authorList>
            <person name="Montgomery K."/>
        </authorList>
    </citation>
    <scope>NUCLEOTIDE SEQUENCE [LARGE SCALE GENOMIC DNA]</scope>
    <source>
        <strain evidence="1">SC8812_S17_10</strain>
    </source>
</reference>
<sequence>MPRRRLEIGFDDQRQRFAYSQRRVAELGQGEQVIADRRRGWHVLKEPSAGFWHAPCSYGFGLS</sequence>
<dbReference type="RefSeq" id="WP_338198332.1">
    <property type="nucleotide sequence ID" value="NZ_JAEKNR010000003.1"/>
</dbReference>
<dbReference type="Proteomes" id="UP000612893">
    <property type="component" value="Unassembled WGS sequence"/>
</dbReference>
<dbReference type="EMBL" id="JAEKNR010000003">
    <property type="protein sequence ID" value="MBJ7596500.1"/>
    <property type="molecule type" value="Genomic_DNA"/>
</dbReference>
<accession>A0A934K0W9</accession>
<comment type="caution">
    <text evidence="1">The sequence shown here is derived from an EMBL/GenBank/DDBJ whole genome shotgun (WGS) entry which is preliminary data.</text>
</comment>
<gene>
    <name evidence="1" type="ORF">JF922_00200</name>
</gene>
<keyword evidence="2" id="KW-1185">Reference proteome</keyword>
<evidence type="ECO:0000313" key="2">
    <source>
        <dbReference type="Proteomes" id="UP000612893"/>
    </source>
</evidence>